<dbReference type="PANTHER" id="PTHR11461:SF203">
    <property type="entry name" value="SERPIN-Z12-RELATED"/>
    <property type="match status" value="1"/>
</dbReference>
<accession>A0ABR2M1F9</accession>
<organism evidence="4 5">
    <name type="scientific">Platanthera guangdongensis</name>
    <dbReference type="NCBI Taxonomy" id="2320717"/>
    <lineage>
        <taxon>Eukaryota</taxon>
        <taxon>Viridiplantae</taxon>
        <taxon>Streptophyta</taxon>
        <taxon>Embryophyta</taxon>
        <taxon>Tracheophyta</taxon>
        <taxon>Spermatophyta</taxon>
        <taxon>Magnoliopsida</taxon>
        <taxon>Liliopsida</taxon>
        <taxon>Asparagales</taxon>
        <taxon>Orchidaceae</taxon>
        <taxon>Orchidoideae</taxon>
        <taxon>Orchideae</taxon>
        <taxon>Orchidinae</taxon>
        <taxon>Platanthera</taxon>
    </lineage>
</organism>
<keyword evidence="5" id="KW-1185">Reference proteome</keyword>
<dbReference type="Gene3D" id="2.30.39.10">
    <property type="entry name" value="Alpha-1-antitrypsin, domain 1"/>
    <property type="match status" value="1"/>
</dbReference>
<dbReference type="EMBL" id="JBBWWR010000013">
    <property type="protein sequence ID" value="KAK8956239.1"/>
    <property type="molecule type" value="Genomic_DNA"/>
</dbReference>
<feature type="domain" description="Serpin" evidence="3">
    <location>
        <begin position="21"/>
        <end position="391"/>
    </location>
</feature>
<sequence length="432" mass="48363">MPYALLETLFTFQMNTCLQITELAGIPAAAGGSNFVFSPLSLVAALSLTASGARGETQRELLSFLGSPNLDHLHSASVHLAKAVRTGDRELTLSFVNGAWVDRSMAVNPSFVAVAASVYGATIEPVDFIHQASLEEKKVNNWIEEKTNGIIKNLIPDGTINHSTRLILANALYFKGKWQDKFDNFMTKTDKFYLLNGSTIQTPFMSSREDQFISSHAGFQVLKLPYKKEEDDRDSRSFSMLLFLPNERNGLHDLIRRIVSAPNFVQEHVPRWRVDVGRFMVPKFKISFDLEASSVLNQLGLKSIFSYSSADLGGMCLESLRVERLFVSKILHKAAIEVDEEGTTAAASTVLVMEMLCYIPPVDFVADHPFIFVVREDSTGAILFFGHVQGKKSWNSPPRERYEKRREPIKGDLEWFTPNLPTTKIADIQSFV</sequence>
<evidence type="ECO:0000313" key="5">
    <source>
        <dbReference type="Proteomes" id="UP001412067"/>
    </source>
</evidence>
<dbReference type="Proteomes" id="UP001412067">
    <property type="component" value="Unassembled WGS sequence"/>
</dbReference>
<dbReference type="SUPFAM" id="SSF56574">
    <property type="entry name" value="Serpins"/>
    <property type="match status" value="1"/>
</dbReference>
<dbReference type="Gene3D" id="3.30.497.10">
    <property type="entry name" value="Antithrombin, subunit I, domain 2"/>
    <property type="match status" value="1"/>
</dbReference>
<dbReference type="Pfam" id="PF00079">
    <property type="entry name" value="Serpin"/>
    <property type="match status" value="1"/>
</dbReference>
<evidence type="ECO:0000259" key="3">
    <source>
        <dbReference type="SMART" id="SM00093"/>
    </source>
</evidence>
<dbReference type="InterPro" id="IPR042178">
    <property type="entry name" value="Serpin_sf_1"/>
</dbReference>
<comment type="similarity">
    <text evidence="1 2">Belongs to the serpin family.</text>
</comment>
<evidence type="ECO:0000313" key="4">
    <source>
        <dbReference type="EMBL" id="KAK8956239.1"/>
    </source>
</evidence>
<reference evidence="4 5" key="1">
    <citation type="journal article" date="2022" name="Nat. Plants">
        <title>Genomes of leafy and leafless Platanthera orchids illuminate the evolution of mycoheterotrophy.</title>
        <authorList>
            <person name="Li M.H."/>
            <person name="Liu K.W."/>
            <person name="Li Z."/>
            <person name="Lu H.C."/>
            <person name="Ye Q.L."/>
            <person name="Zhang D."/>
            <person name="Wang J.Y."/>
            <person name="Li Y.F."/>
            <person name="Zhong Z.M."/>
            <person name="Liu X."/>
            <person name="Yu X."/>
            <person name="Liu D.K."/>
            <person name="Tu X.D."/>
            <person name="Liu B."/>
            <person name="Hao Y."/>
            <person name="Liao X.Y."/>
            <person name="Jiang Y.T."/>
            <person name="Sun W.H."/>
            <person name="Chen J."/>
            <person name="Chen Y.Q."/>
            <person name="Ai Y."/>
            <person name="Zhai J.W."/>
            <person name="Wu S.S."/>
            <person name="Zhou Z."/>
            <person name="Hsiao Y.Y."/>
            <person name="Wu W.L."/>
            <person name="Chen Y.Y."/>
            <person name="Lin Y.F."/>
            <person name="Hsu J.L."/>
            <person name="Li C.Y."/>
            <person name="Wang Z.W."/>
            <person name="Zhao X."/>
            <person name="Zhong W.Y."/>
            <person name="Ma X.K."/>
            <person name="Ma L."/>
            <person name="Huang J."/>
            <person name="Chen G.Z."/>
            <person name="Huang M.Z."/>
            <person name="Huang L."/>
            <person name="Peng D.H."/>
            <person name="Luo Y.B."/>
            <person name="Zou S.Q."/>
            <person name="Chen S.P."/>
            <person name="Lan S."/>
            <person name="Tsai W.C."/>
            <person name="Van de Peer Y."/>
            <person name="Liu Z.J."/>
        </authorList>
    </citation>
    <scope>NUCLEOTIDE SEQUENCE [LARGE SCALE GENOMIC DNA]</scope>
    <source>
        <strain evidence="4">Lor288</strain>
    </source>
</reference>
<dbReference type="PROSITE" id="PS00284">
    <property type="entry name" value="SERPIN"/>
    <property type="match status" value="1"/>
</dbReference>
<dbReference type="InterPro" id="IPR000215">
    <property type="entry name" value="Serpin_fam"/>
</dbReference>
<dbReference type="CDD" id="cd02043">
    <property type="entry name" value="serpinP_plants"/>
    <property type="match status" value="1"/>
</dbReference>
<dbReference type="InterPro" id="IPR023796">
    <property type="entry name" value="Serpin_dom"/>
</dbReference>
<evidence type="ECO:0000256" key="2">
    <source>
        <dbReference type="RuleBase" id="RU000411"/>
    </source>
</evidence>
<name>A0ABR2M1F9_9ASPA</name>
<dbReference type="InterPro" id="IPR023795">
    <property type="entry name" value="Serpin_CS"/>
</dbReference>
<gene>
    <name evidence="4" type="ORF">KSP40_PGU021181</name>
</gene>
<comment type="caution">
    <text evidence="4">The sequence shown here is derived from an EMBL/GenBank/DDBJ whole genome shotgun (WGS) entry which is preliminary data.</text>
</comment>
<dbReference type="InterPro" id="IPR036186">
    <property type="entry name" value="Serpin_sf"/>
</dbReference>
<proteinExistence type="inferred from homology"/>
<evidence type="ECO:0000256" key="1">
    <source>
        <dbReference type="ARBA" id="ARBA00009500"/>
    </source>
</evidence>
<dbReference type="SMART" id="SM00093">
    <property type="entry name" value="SERPIN"/>
    <property type="match status" value="1"/>
</dbReference>
<dbReference type="PANTHER" id="PTHR11461">
    <property type="entry name" value="SERINE PROTEASE INHIBITOR, SERPIN"/>
    <property type="match status" value="1"/>
</dbReference>
<dbReference type="InterPro" id="IPR042185">
    <property type="entry name" value="Serpin_sf_2"/>
</dbReference>
<protein>
    <submittedName>
        <fullName evidence="4">Serpin-ZXB</fullName>
    </submittedName>
</protein>